<reference evidence="1 2" key="1">
    <citation type="submission" date="2023-07" db="EMBL/GenBank/DDBJ databases">
        <title>Sorghum-associated microbial communities from plants grown in Nebraska, USA.</title>
        <authorList>
            <person name="Schachtman D."/>
        </authorList>
    </citation>
    <scope>NUCLEOTIDE SEQUENCE [LARGE SCALE GENOMIC DNA]</scope>
    <source>
        <strain evidence="1 2">3773</strain>
    </source>
</reference>
<evidence type="ECO:0000313" key="2">
    <source>
        <dbReference type="Proteomes" id="UP001255185"/>
    </source>
</evidence>
<accession>A0ABU1TQD7</accession>
<dbReference type="RefSeq" id="WP_310026679.1">
    <property type="nucleotide sequence ID" value="NZ_JAVDVI010000008.1"/>
</dbReference>
<dbReference type="Proteomes" id="UP001255185">
    <property type="component" value="Unassembled WGS sequence"/>
</dbReference>
<gene>
    <name evidence="1" type="ORF">J2X31_002214</name>
</gene>
<sequence length="252" mass="27144">MARQKGIIKLKGTIGDITFYKTRDGHLAREKGGIDANRIANDPAFQRTRENGSEFGRAGKAGKILRTALRALLLNSADSRMVSRLTQAMVKVIQADTVSERGLRNVIDGEAELLFGFEFNIRGKLGTTLFAPFVATIDRVSGVISVDLASFIPSNMISAPSGTTHYKIISGGAEIDFEAETFVVANSETAILPWDATATAPVTQTNTVTANSTKPLFLALGVEFYQEINGQMYPLKNGAFNPLSIIKVDSGV</sequence>
<comment type="caution">
    <text evidence="1">The sequence shown here is derived from an EMBL/GenBank/DDBJ whole genome shotgun (WGS) entry which is preliminary data.</text>
</comment>
<protein>
    <submittedName>
        <fullName evidence="1">Uncharacterized protein</fullName>
    </submittedName>
</protein>
<evidence type="ECO:0000313" key="1">
    <source>
        <dbReference type="EMBL" id="MDR6968199.1"/>
    </source>
</evidence>
<organism evidence="1 2">
    <name type="scientific">Flavobacterium arsenatis</name>
    <dbReference type="NCBI Taxonomy" id="1484332"/>
    <lineage>
        <taxon>Bacteria</taxon>
        <taxon>Pseudomonadati</taxon>
        <taxon>Bacteroidota</taxon>
        <taxon>Flavobacteriia</taxon>
        <taxon>Flavobacteriales</taxon>
        <taxon>Flavobacteriaceae</taxon>
        <taxon>Flavobacterium</taxon>
    </lineage>
</organism>
<keyword evidence="2" id="KW-1185">Reference proteome</keyword>
<dbReference type="EMBL" id="JAVDVI010000008">
    <property type="protein sequence ID" value="MDR6968199.1"/>
    <property type="molecule type" value="Genomic_DNA"/>
</dbReference>
<proteinExistence type="predicted"/>
<name>A0ABU1TQD7_9FLAO</name>